<gene>
    <name evidence="4" type="ORF">GN958_ATG23139</name>
</gene>
<reference evidence="4" key="1">
    <citation type="submission" date="2020-03" db="EMBL/GenBank/DDBJ databases">
        <title>Hybrid Assembly of Korean Phytophthora infestans isolates.</title>
        <authorList>
            <person name="Prokchorchik M."/>
            <person name="Lee Y."/>
            <person name="Seo J."/>
            <person name="Cho J.-H."/>
            <person name="Park Y.-E."/>
            <person name="Jang D.-C."/>
            <person name="Im J.-S."/>
            <person name="Choi J.-G."/>
            <person name="Park H.-J."/>
            <person name="Lee G.-B."/>
            <person name="Lee Y.-G."/>
            <person name="Hong S.-Y."/>
            <person name="Cho K."/>
            <person name="Sohn K.H."/>
        </authorList>
    </citation>
    <scope>NUCLEOTIDE SEQUENCE</scope>
    <source>
        <strain evidence="4">KR_2_A2</strain>
    </source>
</reference>
<keyword evidence="1" id="KW-0136">Cellulose degradation</keyword>
<keyword evidence="3" id="KW-0624">Polysaccharide degradation</keyword>
<organism evidence="4 5">
    <name type="scientific">Phytophthora infestans</name>
    <name type="common">Potato late blight agent</name>
    <name type="synonym">Botrytis infestans</name>
    <dbReference type="NCBI Taxonomy" id="4787"/>
    <lineage>
        <taxon>Eukaryota</taxon>
        <taxon>Sar</taxon>
        <taxon>Stramenopiles</taxon>
        <taxon>Oomycota</taxon>
        <taxon>Peronosporomycetes</taxon>
        <taxon>Peronosporales</taxon>
        <taxon>Peronosporaceae</taxon>
        <taxon>Phytophthora</taxon>
    </lineage>
</organism>
<name>A0A8S9TII8_PHYIN</name>
<comment type="caution">
    <text evidence="4">The sequence shown here is derived from an EMBL/GenBank/DDBJ whole genome shotgun (WGS) entry which is preliminary data.</text>
</comment>
<evidence type="ECO:0000256" key="3">
    <source>
        <dbReference type="ARBA" id="ARBA00023326"/>
    </source>
</evidence>
<sequence>MERNIEAVNDPTNAGFAAKTQQYNGRCRQLDPQHQVPESSLISTAEDRAISTKNYMSLLTSVLACRQIGVLLSLHTLTTTDNGGLWYSESITQTEDICSKTFWNVIGLDLKNERYKGTWMNCKSSDFREGAQTLETGCLRAVETGRSSLRESTLLTSCQLMKPSTLSTIGIAVACRRLTSIRHICTVADNGALDEYVDQSNSMLANHISATMDNVFGFIVDNTSAALLLGAFCGLYATDLHFELTTKRCTDYSIDIIVENGWAGGFVWSLNPESTYTYNPADTYGTFTEDIIKDDLLTANSEFPGGG</sequence>
<dbReference type="GO" id="GO:0030245">
    <property type="term" value="P:cellulose catabolic process"/>
    <property type="evidence" value="ECO:0007669"/>
    <property type="project" value="UniProtKB-KW"/>
</dbReference>
<dbReference type="Gene3D" id="3.20.20.80">
    <property type="entry name" value="Glycosidases"/>
    <property type="match status" value="1"/>
</dbReference>
<accession>A0A8S9TII8</accession>
<protein>
    <recommendedName>
        <fullName evidence="6">Glycoside hydrolase</fullName>
    </recommendedName>
</protein>
<dbReference type="SUPFAM" id="SSF51445">
    <property type="entry name" value="(Trans)glycosidases"/>
    <property type="match status" value="1"/>
</dbReference>
<dbReference type="PANTHER" id="PTHR35923:SF2">
    <property type="entry name" value="ENDOGLUCANASE"/>
    <property type="match status" value="1"/>
</dbReference>
<dbReference type="Proteomes" id="UP000704712">
    <property type="component" value="Unassembled WGS sequence"/>
</dbReference>
<evidence type="ECO:0000256" key="2">
    <source>
        <dbReference type="ARBA" id="ARBA00023277"/>
    </source>
</evidence>
<evidence type="ECO:0000256" key="1">
    <source>
        <dbReference type="ARBA" id="ARBA00023001"/>
    </source>
</evidence>
<keyword evidence="2" id="KW-0119">Carbohydrate metabolism</keyword>
<dbReference type="PANTHER" id="PTHR35923">
    <property type="entry name" value="MAJOR EXTRACELLULAR ENDOGLUCANASE"/>
    <property type="match status" value="1"/>
</dbReference>
<evidence type="ECO:0000313" key="5">
    <source>
        <dbReference type="Proteomes" id="UP000704712"/>
    </source>
</evidence>
<evidence type="ECO:0008006" key="6">
    <source>
        <dbReference type="Google" id="ProtNLM"/>
    </source>
</evidence>
<dbReference type="InterPro" id="IPR017853">
    <property type="entry name" value="GH"/>
</dbReference>
<dbReference type="EMBL" id="JAACNO010003229">
    <property type="protein sequence ID" value="KAF4127653.1"/>
    <property type="molecule type" value="Genomic_DNA"/>
</dbReference>
<proteinExistence type="predicted"/>
<evidence type="ECO:0000313" key="4">
    <source>
        <dbReference type="EMBL" id="KAF4127653.1"/>
    </source>
</evidence>
<dbReference type="AlphaFoldDB" id="A0A8S9TII8"/>